<proteinExistence type="predicted"/>
<name>A0A8W8P322_MAGGI</name>
<organism evidence="3 4">
    <name type="scientific">Magallana gigas</name>
    <name type="common">Pacific oyster</name>
    <name type="synonym">Crassostrea gigas</name>
    <dbReference type="NCBI Taxonomy" id="29159"/>
    <lineage>
        <taxon>Eukaryota</taxon>
        <taxon>Metazoa</taxon>
        <taxon>Spiralia</taxon>
        <taxon>Lophotrochozoa</taxon>
        <taxon>Mollusca</taxon>
        <taxon>Bivalvia</taxon>
        <taxon>Autobranchia</taxon>
        <taxon>Pteriomorphia</taxon>
        <taxon>Ostreida</taxon>
        <taxon>Ostreoidea</taxon>
        <taxon>Ostreidae</taxon>
        <taxon>Magallana</taxon>
    </lineage>
</organism>
<evidence type="ECO:0000313" key="3">
    <source>
        <dbReference type="EnsemblMetazoa" id="G8595.1:cds"/>
    </source>
</evidence>
<dbReference type="Proteomes" id="UP000005408">
    <property type="component" value="Unassembled WGS sequence"/>
</dbReference>
<keyword evidence="1" id="KW-0862">Zinc</keyword>
<dbReference type="CDD" id="cd19757">
    <property type="entry name" value="Bbox1"/>
    <property type="match status" value="1"/>
</dbReference>
<dbReference type="Pfam" id="PF00643">
    <property type="entry name" value="zf-B_box"/>
    <property type="match status" value="1"/>
</dbReference>
<dbReference type="EnsemblMetazoa" id="G8595.1">
    <property type="protein sequence ID" value="G8595.1:cds"/>
    <property type="gene ID" value="G8595"/>
</dbReference>
<keyword evidence="4" id="KW-1185">Reference proteome</keyword>
<keyword evidence="1" id="KW-0479">Metal-binding</keyword>
<evidence type="ECO:0000259" key="2">
    <source>
        <dbReference type="PROSITE" id="PS50119"/>
    </source>
</evidence>
<evidence type="ECO:0000256" key="1">
    <source>
        <dbReference type="PROSITE-ProRule" id="PRU00024"/>
    </source>
</evidence>
<dbReference type="GO" id="GO:0008270">
    <property type="term" value="F:zinc ion binding"/>
    <property type="evidence" value="ECO:0007669"/>
    <property type="project" value="UniProtKB-KW"/>
</dbReference>
<sequence>MYSSFRKYLKTHRPKSETSSGQHFVECDNCETEAAQYFCKSCQGHLCENCKTEHEAKRLTQDHVVVLLSKYKSDPFVCQESKKGKCACTIKKSLTKEREEIITHWVPFLEKMQEEEEMKNTLLFMKVGAVKTEIEGHFDQIIEKFTNLKEETIRIFEEENDNATDAINRTILEIKENTRKLEDRRNEISYILDGDDEVVKKNMCMKIKEEKLTPKRFSFEVEDFCPGNLENNILQQIFGKQPAISSHETGPHNRYALKRNQFTQILKINLYCK</sequence>
<dbReference type="InterPro" id="IPR000315">
    <property type="entry name" value="Znf_B-box"/>
</dbReference>
<dbReference type="AlphaFoldDB" id="A0A8W8P322"/>
<protein>
    <recommendedName>
        <fullName evidence="2">B box-type domain-containing protein</fullName>
    </recommendedName>
</protein>
<accession>A0A8W8P322</accession>
<feature type="domain" description="B box-type" evidence="2">
    <location>
        <begin position="22"/>
        <end position="68"/>
    </location>
</feature>
<dbReference type="PROSITE" id="PS50119">
    <property type="entry name" value="ZF_BBOX"/>
    <property type="match status" value="1"/>
</dbReference>
<dbReference type="OrthoDB" id="6199590at2759"/>
<dbReference type="SMART" id="SM00336">
    <property type="entry name" value="BBOX"/>
    <property type="match status" value="1"/>
</dbReference>
<keyword evidence="1" id="KW-0863">Zinc-finger</keyword>
<reference evidence="3" key="1">
    <citation type="submission" date="2022-08" db="UniProtKB">
        <authorList>
            <consortium name="EnsemblMetazoa"/>
        </authorList>
    </citation>
    <scope>IDENTIFICATION</scope>
    <source>
        <strain evidence="3">05x7-T-G4-1.051#20</strain>
    </source>
</reference>
<evidence type="ECO:0000313" key="4">
    <source>
        <dbReference type="Proteomes" id="UP000005408"/>
    </source>
</evidence>